<dbReference type="Pfam" id="PF14053">
    <property type="entry name" value="DUF4248"/>
    <property type="match status" value="1"/>
</dbReference>
<dbReference type="EMBL" id="VSSQ01013068">
    <property type="protein sequence ID" value="MPM50668.1"/>
    <property type="molecule type" value="Genomic_DNA"/>
</dbReference>
<evidence type="ECO:0000313" key="1">
    <source>
        <dbReference type="EMBL" id="MPM50668.1"/>
    </source>
</evidence>
<evidence type="ECO:0008006" key="2">
    <source>
        <dbReference type="Google" id="ProtNLM"/>
    </source>
</evidence>
<organism evidence="1">
    <name type="scientific">bioreactor metagenome</name>
    <dbReference type="NCBI Taxonomy" id="1076179"/>
    <lineage>
        <taxon>unclassified sequences</taxon>
        <taxon>metagenomes</taxon>
        <taxon>ecological metagenomes</taxon>
    </lineage>
</organism>
<name>A0A645AD90_9ZZZZ</name>
<protein>
    <recommendedName>
        <fullName evidence="2">DUF4248 domain-containing protein</fullName>
    </recommendedName>
</protein>
<comment type="caution">
    <text evidence="1">The sequence shown here is derived from an EMBL/GenBank/DDBJ whole genome shotgun (WGS) entry which is preliminary data.</text>
</comment>
<proteinExistence type="predicted"/>
<sequence length="101" mass="11152">MEKVGSLLVFIEYSLYIYKKIKKMITTTEEPAFLIRSYGKGELAALYLPHLHPRSALASFNDWIGRFPGLGTALQQAGLAANARRYTPAQVKLIVGALGEP</sequence>
<dbReference type="InterPro" id="IPR025342">
    <property type="entry name" value="DUF4248"/>
</dbReference>
<gene>
    <name evidence="1" type="ORF">SDC9_97410</name>
</gene>
<reference evidence="1" key="1">
    <citation type="submission" date="2019-08" db="EMBL/GenBank/DDBJ databases">
        <authorList>
            <person name="Kucharzyk K."/>
            <person name="Murdoch R.W."/>
            <person name="Higgins S."/>
            <person name="Loffler F."/>
        </authorList>
    </citation>
    <scope>NUCLEOTIDE SEQUENCE</scope>
</reference>
<dbReference type="AlphaFoldDB" id="A0A645AD90"/>
<accession>A0A645AD90</accession>